<evidence type="ECO:0000313" key="6">
    <source>
        <dbReference type="EMBL" id="AIB16602.1"/>
    </source>
</evidence>
<dbReference type="InterPro" id="IPR000847">
    <property type="entry name" value="LysR_HTH_N"/>
</dbReference>
<organism evidence="6 9">
    <name type="scientific">Azospirillum argentinense</name>
    <dbReference type="NCBI Taxonomy" id="2970906"/>
    <lineage>
        <taxon>Bacteria</taxon>
        <taxon>Pseudomonadati</taxon>
        <taxon>Pseudomonadota</taxon>
        <taxon>Alphaproteobacteria</taxon>
        <taxon>Rhodospirillales</taxon>
        <taxon>Azospirillaceae</taxon>
        <taxon>Azospirillum</taxon>
    </lineage>
</organism>
<dbReference type="EMBL" id="CP007797">
    <property type="protein sequence ID" value="AIB16602.1"/>
    <property type="molecule type" value="Genomic_DNA"/>
</dbReference>
<protein>
    <submittedName>
        <fullName evidence="6">LysR family transcriptional regulator</fullName>
    </submittedName>
</protein>
<dbReference type="Gene3D" id="1.10.10.10">
    <property type="entry name" value="Winged helix-like DNA-binding domain superfamily/Winged helix DNA-binding domain"/>
    <property type="match status" value="1"/>
</dbReference>
<dbReference type="PANTHER" id="PTHR30537:SF1">
    <property type="entry name" value="HTH-TYPE TRANSCRIPTIONAL REGULATOR PGRR"/>
    <property type="match status" value="1"/>
</dbReference>
<dbReference type="CDD" id="cd08474">
    <property type="entry name" value="PBP2_CrgA_like_5"/>
    <property type="match status" value="1"/>
</dbReference>
<dbReference type="PRINTS" id="PR00039">
    <property type="entry name" value="HTHLYSR"/>
</dbReference>
<dbReference type="InterPro" id="IPR058163">
    <property type="entry name" value="LysR-type_TF_proteobact-type"/>
</dbReference>
<keyword evidence="2" id="KW-0805">Transcription regulation</keyword>
<dbReference type="InterPro" id="IPR036388">
    <property type="entry name" value="WH-like_DNA-bd_sf"/>
</dbReference>
<dbReference type="GO" id="GO:0006351">
    <property type="term" value="P:DNA-templated transcription"/>
    <property type="evidence" value="ECO:0007669"/>
    <property type="project" value="TreeGrafter"/>
</dbReference>
<evidence type="ECO:0000256" key="1">
    <source>
        <dbReference type="ARBA" id="ARBA00009437"/>
    </source>
</evidence>
<dbReference type="GO" id="GO:0043565">
    <property type="term" value="F:sequence-specific DNA binding"/>
    <property type="evidence" value="ECO:0007669"/>
    <property type="project" value="TreeGrafter"/>
</dbReference>
<reference evidence="6 9" key="1">
    <citation type="journal article" date="2014" name="Genome Announc.">
        <title>Complete Genome Sequence of the Model Rhizosphere Strain Azospirillum brasilense Az39, Successfully Applied in Agriculture.</title>
        <authorList>
            <person name="Rivera D."/>
            <person name="Revale S."/>
            <person name="Molina R."/>
            <person name="Gualpa J."/>
            <person name="Puente M."/>
            <person name="Maroniche G."/>
            <person name="Paris G."/>
            <person name="Baker D."/>
            <person name="Clavijo B."/>
            <person name="McLay K."/>
            <person name="Spaepen S."/>
            <person name="Perticari A."/>
            <person name="Vazquez M."/>
            <person name="Wisniewski-Dye F."/>
            <person name="Watkins C."/>
            <person name="Martinez-Abarca F."/>
            <person name="Vanderleyden J."/>
            <person name="Cassan F."/>
        </authorList>
    </citation>
    <scope>NUCLEOTIDE SEQUENCE [LARGE SCALE GENOMIC DNA]</scope>
    <source>
        <strain evidence="6 9">Az39</strain>
        <plasmid evidence="6">AbAZ39_p4</plasmid>
    </source>
</reference>
<geneLocation type="plasmid" evidence="8">
    <name>p12unnamed</name>
</geneLocation>
<dbReference type="Proteomes" id="UP000027186">
    <property type="component" value="Plasmid AbAZ39_p4"/>
</dbReference>
<accession>A0A2K1FXB3</accession>
<dbReference type="SUPFAM" id="SSF46785">
    <property type="entry name" value="Winged helix' DNA-binding domain"/>
    <property type="match status" value="1"/>
</dbReference>
<keyword evidence="3" id="KW-0238">DNA-binding</keyword>
<evidence type="ECO:0000313" key="11">
    <source>
        <dbReference type="Proteomes" id="UP001628281"/>
    </source>
</evidence>
<dbReference type="PANTHER" id="PTHR30537">
    <property type="entry name" value="HTH-TYPE TRANSCRIPTIONAL REGULATOR"/>
    <property type="match status" value="1"/>
</dbReference>
<feature type="domain" description="HTH lysR-type" evidence="5">
    <location>
        <begin position="4"/>
        <end position="61"/>
    </location>
</feature>
<dbReference type="EMBL" id="POWG01000022">
    <property type="protein sequence ID" value="PNQ97138.1"/>
    <property type="molecule type" value="Genomic_DNA"/>
</dbReference>
<geneLocation type="plasmid" evidence="6 9">
    <name>AbAZ39_p4</name>
</geneLocation>
<dbReference type="PROSITE" id="PS50931">
    <property type="entry name" value="HTH_LYSR"/>
    <property type="match status" value="1"/>
</dbReference>
<name>A0A060DV01_9PROT</name>
<dbReference type="KEGG" id="abq:ABAZ39_32715"/>
<dbReference type="SUPFAM" id="SSF53850">
    <property type="entry name" value="Periplasmic binding protein-like II"/>
    <property type="match status" value="1"/>
</dbReference>
<dbReference type="AlphaFoldDB" id="A0A060DV01"/>
<evidence type="ECO:0000256" key="4">
    <source>
        <dbReference type="ARBA" id="ARBA00023163"/>
    </source>
</evidence>
<sequence>MNRNDLSDLAAFAVVAEEGSFTRAAARLGMSQSALSHAMKALEDRLGLRLLARTTRSVSTTEAGQRLLRTLRPALDDIAAGLAAVGELREKPAGTLRITTGKHAAVRVLWPVLSRFLTDYPEVQVELSIDSSLTDIVASRFDAGVRLGEQLEKDMIAVRIGPDIRAAIVGAPSYFAQRPVPCAPQDLAGHDCINYRFTTSGAVYVWEFEEDGHPVNVRVSGSLVSNDMDVIMAAVLDGRGLAYIFEDEVAEHVAAGRLVRVLDDWCTPFPGYYLYYPSRRQIPPALAALVDALRYRL</sequence>
<dbReference type="EMBL" id="JBJLSN010000040">
    <property type="protein sequence ID" value="MFL7904036.1"/>
    <property type="molecule type" value="Genomic_DNA"/>
</dbReference>
<keyword evidence="11" id="KW-1185">Reference proteome</keyword>
<dbReference type="RefSeq" id="WP_040138309.1">
    <property type="nucleotide sequence ID" value="NZ_CP007797.1"/>
</dbReference>
<dbReference type="FunFam" id="1.10.10.10:FF:000001">
    <property type="entry name" value="LysR family transcriptional regulator"/>
    <property type="match status" value="1"/>
</dbReference>
<reference evidence="7 11" key="3">
    <citation type="submission" date="2024-11" db="EMBL/GenBank/DDBJ databases">
        <title>Draft genome sequences of two bacteria associated to sugarcane roots in Colombia.</title>
        <authorList>
            <person name="Pardo-Diaz S."/>
            <person name="Masmela-Mendoza J."/>
            <person name="Delgadillo-Duran P."/>
            <person name="Bautista E.J."/>
            <person name="Rojas-Tapias D.F."/>
        </authorList>
    </citation>
    <scope>NUCLEOTIDE SEQUENCE [LARGE SCALE GENOMIC DNA]</scope>
    <source>
        <strain evidence="7 11">Ap18</strain>
    </source>
</reference>
<keyword evidence="4" id="KW-0804">Transcription</keyword>
<evidence type="ECO:0000256" key="3">
    <source>
        <dbReference type="ARBA" id="ARBA00023125"/>
    </source>
</evidence>
<proteinExistence type="inferred from homology"/>
<dbReference type="Gene3D" id="3.40.190.290">
    <property type="match status" value="1"/>
</dbReference>
<dbReference type="InterPro" id="IPR005119">
    <property type="entry name" value="LysR_subst-bd"/>
</dbReference>
<evidence type="ECO:0000313" key="10">
    <source>
        <dbReference type="Proteomes" id="UP000236268"/>
    </source>
</evidence>
<dbReference type="FunFam" id="3.40.190.290:FF:000012">
    <property type="entry name" value="Transcriptional regulator, LysR family"/>
    <property type="match status" value="1"/>
</dbReference>
<gene>
    <name evidence="6" type="ORF">ABAZ39_32715</name>
    <name evidence="7" type="ORF">ACJ41P_23085</name>
    <name evidence="8" type="ORF">C1S70_19745</name>
</gene>
<dbReference type="InterPro" id="IPR036390">
    <property type="entry name" value="WH_DNA-bd_sf"/>
</dbReference>
<evidence type="ECO:0000256" key="2">
    <source>
        <dbReference type="ARBA" id="ARBA00023015"/>
    </source>
</evidence>
<evidence type="ECO:0000259" key="5">
    <source>
        <dbReference type="PROSITE" id="PS50931"/>
    </source>
</evidence>
<evidence type="ECO:0000313" key="9">
    <source>
        <dbReference type="Proteomes" id="UP000027186"/>
    </source>
</evidence>
<dbReference type="OrthoDB" id="9812435at2"/>
<dbReference type="Proteomes" id="UP001628281">
    <property type="component" value="Unassembled WGS sequence"/>
</dbReference>
<dbReference type="Proteomes" id="UP000236268">
    <property type="component" value="Unassembled WGS sequence"/>
</dbReference>
<accession>A0A060DV01</accession>
<keyword evidence="6" id="KW-0614">Plasmid</keyword>
<evidence type="ECO:0000313" key="7">
    <source>
        <dbReference type="EMBL" id="MFL7904036.1"/>
    </source>
</evidence>
<reference evidence="8 10" key="2">
    <citation type="submission" date="2018-01" db="EMBL/GenBank/DDBJ databases">
        <title>Whole genome sequence of Azospirillum brasilense REC3 isolated from strawberry roots.</title>
        <authorList>
            <person name="Fontana C.A."/>
            <person name="Salazar S.M."/>
            <person name="Bassi D."/>
            <person name="Puglisi E."/>
            <person name="Lovaisa N.C."/>
            <person name="Toffoli L.M."/>
            <person name="Pedraza R."/>
            <person name="Cocconcelli P.S."/>
        </authorList>
    </citation>
    <scope>NUCLEOTIDE SEQUENCE [LARGE SCALE GENOMIC DNA]</scope>
    <source>
        <strain evidence="8 10">REC3</strain>
        <plasmid evidence="8">p12unnamed</plasmid>
    </source>
</reference>
<dbReference type="GO" id="GO:0003700">
    <property type="term" value="F:DNA-binding transcription factor activity"/>
    <property type="evidence" value="ECO:0007669"/>
    <property type="project" value="InterPro"/>
</dbReference>
<comment type="similarity">
    <text evidence="1">Belongs to the LysR transcriptional regulatory family.</text>
</comment>
<evidence type="ECO:0000313" key="8">
    <source>
        <dbReference type="EMBL" id="PNQ97138.1"/>
    </source>
</evidence>
<dbReference type="Pfam" id="PF00126">
    <property type="entry name" value="HTH_1"/>
    <property type="match status" value="1"/>
</dbReference>
<dbReference type="Pfam" id="PF03466">
    <property type="entry name" value="LysR_substrate"/>
    <property type="match status" value="1"/>
</dbReference>